<evidence type="ECO:0000313" key="3">
    <source>
        <dbReference type="Proteomes" id="UP000245631"/>
    </source>
</evidence>
<dbReference type="InterPro" id="IPR017439">
    <property type="entry name" value="Amidohydrolase"/>
</dbReference>
<dbReference type="Pfam" id="PF01546">
    <property type="entry name" value="Peptidase_M20"/>
    <property type="match status" value="1"/>
</dbReference>
<evidence type="ECO:0000256" key="1">
    <source>
        <dbReference type="ARBA" id="ARBA00022801"/>
    </source>
</evidence>
<comment type="caution">
    <text evidence="2">The sequence shown here is derived from an EMBL/GenBank/DDBJ whole genome shotgun (WGS) entry which is preliminary data.</text>
</comment>
<dbReference type="PANTHER" id="PTHR11014">
    <property type="entry name" value="PEPTIDASE M20 FAMILY MEMBER"/>
    <property type="match status" value="1"/>
</dbReference>
<dbReference type="AlphaFoldDB" id="A0A8E2W7S9"/>
<keyword evidence="1" id="KW-0378">Hydrolase</keyword>
<gene>
    <name evidence="2" type="ORF">C8D77_11242</name>
</gene>
<dbReference type="PANTHER" id="PTHR11014:SF63">
    <property type="entry name" value="METALLOPEPTIDASE, PUTATIVE (AFU_ORTHOLOGUE AFUA_6G09600)-RELATED"/>
    <property type="match status" value="1"/>
</dbReference>
<protein>
    <submittedName>
        <fullName evidence="2">Peptidase M20/M25/M40-like protein</fullName>
    </submittedName>
</protein>
<proteinExistence type="predicted"/>
<organism evidence="2 3">
    <name type="scientific">Rhizobium loti</name>
    <name type="common">Mesorhizobium loti</name>
    <dbReference type="NCBI Taxonomy" id="381"/>
    <lineage>
        <taxon>Bacteria</taxon>
        <taxon>Pseudomonadati</taxon>
        <taxon>Pseudomonadota</taxon>
        <taxon>Alphaproteobacteria</taxon>
        <taxon>Hyphomicrobiales</taxon>
        <taxon>Phyllobacteriaceae</taxon>
        <taxon>Mesorhizobium</taxon>
    </lineage>
</organism>
<dbReference type="Proteomes" id="UP000245631">
    <property type="component" value="Unassembled WGS sequence"/>
</dbReference>
<accession>A0A8E2W7S9</accession>
<dbReference type="InterPro" id="IPR002933">
    <property type="entry name" value="Peptidase_M20"/>
</dbReference>
<sequence length="100" mass="11235">MRSVPATFNYPQQTKLAVAAARDLVGDASVNDNIREEVGAEDFSYMLQERPGAYIFIGNGPSADFHHPKFDFNDEALPYGIGWWVKLVETLLPYKPTTQQ</sequence>
<dbReference type="EMBL" id="QGGH01000012">
    <property type="protein sequence ID" value="PWJ88149.1"/>
    <property type="molecule type" value="Genomic_DNA"/>
</dbReference>
<evidence type="ECO:0000313" key="2">
    <source>
        <dbReference type="EMBL" id="PWJ88149.1"/>
    </source>
</evidence>
<dbReference type="Gene3D" id="3.40.630.10">
    <property type="entry name" value="Zn peptidases"/>
    <property type="match status" value="1"/>
</dbReference>
<reference evidence="2 3" key="1">
    <citation type="submission" date="2018-05" db="EMBL/GenBank/DDBJ databases">
        <title>Genomic Encyclopedia of Type Strains, Phase IV (KMG-IV): sequencing the most valuable type-strain genomes for metagenomic binning, comparative biology and taxonomic classification.</title>
        <authorList>
            <person name="Goeker M."/>
        </authorList>
    </citation>
    <scope>NUCLEOTIDE SEQUENCE [LARGE SCALE GENOMIC DNA]</scope>
    <source>
        <strain evidence="2 3">DSM 2626</strain>
    </source>
</reference>
<dbReference type="SUPFAM" id="SSF53187">
    <property type="entry name" value="Zn-dependent exopeptidases"/>
    <property type="match status" value="1"/>
</dbReference>
<name>A0A8E2W7S9_RHILI</name>
<dbReference type="GO" id="GO:0016787">
    <property type="term" value="F:hydrolase activity"/>
    <property type="evidence" value="ECO:0007669"/>
    <property type="project" value="InterPro"/>
</dbReference>